<organism evidence="1 2">
    <name type="scientific">Candidatus Amesbacteria bacterium GW2011_GWA1_47_20</name>
    <dbReference type="NCBI Taxonomy" id="1618354"/>
    <lineage>
        <taxon>Bacteria</taxon>
        <taxon>Candidatus Amesiibacteriota</taxon>
    </lineage>
</organism>
<gene>
    <name evidence="1" type="ORF">UX92_C0003G0036</name>
</gene>
<dbReference type="EMBL" id="LCOA01000003">
    <property type="protein sequence ID" value="KKU70216.1"/>
    <property type="molecule type" value="Genomic_DNA"/>
</dbReference>
<dbReference type="AlphaFoldDB" id="A0A0G1SLC9"/>
<comment type="caution">
    <text evidence="1">The sequence shown here is derived from an EMBL/GenBank/DDBJ whole genome shotgun (WGS) entry which is preliminary data.</text>
</comment>
<evidence type="ECO:0000313" key="1">
    <source>
        <dbReference type="EMBL" id="KKU70216.1"/>
    </source>
</evidence>
<sequence>MVARKLPLSVLTVAVVMPAPGGPWITGGMVGEGLGVGVGEGVGMGEVWRRERIREKKAMRVDIDI</sequence>
<reference evidence="1 2" key="1">
    <citation type="journal article" date="2015" name="Nature">
        <title>rRNA introns, odd ribosomes, and small enigmatic genomes across a large radiation of phyla.</title>
        <authorList>
            <person name="Brown C.T."/>
            <person name="Hug L.A."/>
            <person name="Thomas B.C."/>
            <person name="Sharon I."/>
            <person name="Castelle C.J."/>
            <person name="Singh A."/>
            <person name="Wilkins M.J."/>
            <person name="Williams K.H."/>
            <person name="Banfield J.F."/>
        </authorList>
    </citation>
    <scope>NUCLEOTIDE SEQUENCE [LARGE SCALE GENOMIC DNA]</scope>
</reference>
<dbReference type="Proteomes" id="UP000034565">
    <property type="component" value="Unassembled WGS sequence"/>
</dbReference>
<proteinExistence type="predicted"/>
<evidence type="ECO:0000313" key="2">
    <source>
        <dbReference type="Proteomes" id="UP000034565"/>
    </source>
</evidence>
<accession>A0A0G1SLC9</accession>
<protein>
    <submittedName>
        <fullName evidence="1">Uncharacterized protein</fullName>
    </submittedName>
</protein>
<name>A0A0G1SLC9_9BACT</name>